<feature type="chain" id="PRO_5047343136" evidence="1">
    <location>
        <begin position="22"/>
        <end position="166"/>
    </location>
</feature>
<sequence>MHKILCCLVALTSFTSIASHAEDDYPDFGTKPSERFSVSRSPYFIRPERALKNRIVSDKKNRSTNHFCIVGYNWASGNSMVWVHWKEERALILWGGSIYPDSRDRGLMTARRNLVLGKDTVETEDELNGSTYIETRAWWEGVAKDCDAHGEKFTVKPFSINKNSTP</sequence>
<keyword evidence="3" id="KW-1185">Reference proteome</keyword>
<keyword evidence="1" id="KW-0732">Signal</keyword>
<organism evidence="2 3">
    <name type="scientific">Paraherbaspirillum soli</name>
    <dbReference type="NCBI Taxonomy" id="631222"/>
    <lineage>
        <taxon>Bacteria</taxon>
        <taxon>Pseudomonadati</taxon>
        <taxon>Pseudomonadota</taxon>
        <taxon>Betaproteobacteria</taxon>
        <taxon>Burkholderiales</taxon>
        <taxon>Oxalobacteraceae</taxon>
        <taxon>Paraherbaspirillum</taxon>
    </lineage>
</organism>
<gene>
    <name evidence="2" type="ORF">ACFPM8_03775</name>
</gene>
<evidence type="ECO:0000313" key="3">
    <source>
        <dbReference type="Proteomes" id="UP001596045"/>
    </source>
</evidence>
<evidence type="ECO:0000256" key="1">
    <source>
        <dbReference type="SAM" id="SignalP"/>
    </source>
</evidence>
<comment type="caution">
    <text evidence="2">The sequence shown here is derived from an EMBL/GenBank/DDBJ whole genome shotgun (WGS) entry which is preliminary data.</text>
</comment>
<evidence type="ECO:0000313" key="2">
    <source>
        <dbReference type="EMBL" id="MFC5473067.1"/>
    </source>
</evidence>
<name>A0ABW0M7P7_9BURK</name>
<protein>
    <submittedName>
        <fullName evidence="2">Uncharacterized protein</fullName>
    </submittedName>
</protein>
<accession>A0ABW0M7P7</accession>
<reference evidence="3" key="1">
    <citation type="journal article" date="2019" name="Int. J. Syst. Evol. Microbiol.">
        <title>The Global Catalogue of Microorganisms (GCM) 10K type strain sequencing project: providing services to taxonomists for standard genome sequencing and annotation.</title>
        <authorList>
            <consortium name="The Broad Institute Genomics Platform"/>
            <consortium name="The Broad Institute Genome Sequencing Center for Infectious Disease"/>
            <person name="Wu L."/>
            <person name="Ma J."/>
        </authorList>
    </citation>
    <scope>NUCLEOTIDE SEQUENCE [LARGE SCALE GENOMIC DNA]</scope>
    <source>
        <strain evidence="3">JCM 17066</strain>
    </source>
</reference>
<dbReference type="EMBL" id="JBHSMT010000008">
    <property type="protein sequence ID" value="MFC5473067.1"/>
    <property type="molecule type" value="Genomic_DNA"/>
</dbReference>
<feature type="signal peptide" evidence="1">
    <location>
        <begin position="1"/>
        <end position="21"/>
    </location>
</feature>
<dbReference type="RefSeq" id="WP_378995113.1">
    <property type="nucleotide sequence ID" value="NZ_JBHSMT010000008.1"/>
</dbReference>
<dbReference type="Proteomes" id="UP001596045">
    <property type="component" value="Unassembled WGS sequence"/>
</dbReference>
<proteinExistence type="predicted"/>